<proteinExistence type="predicted"/>
<organism evidence="1 2">
    <name type="scientific">Methanosarcina vacuolata Z-761</name>
    <dbReference type="NCBI Taxonomy" id="1434123"/>
    <lineage>
        <taxon>Archaea</taxon>
        <taxon>Methanobacteriati</taxon>
        <taxon>Methanobacteriota</taxon>
        <taxon>Stenosarchaea group</taxon>
        <taxon>Methanomicrobia</taxon>
        <taxon>Methanosarcinales</taxon>
        <taxon>Methanosarcinaceae</taxon>
        <taxon>Methanosarcina</taxon>
    </lineage>
</organism>
<dbReference type="HOGENOM" id="CLU_1811483_0_0_2"/>
<dbReference type="PATRIC" id="fig|1434123.4.peg.1083"/>
<protein>
    <submittedName>
        <fullName evidence="1">Uncharacterized protein</fullName>
    </submittedName>
</protein>
<dbReference type="AlphaFoldDB" id="A0A0E3Q4F1"/>
<accession>A0A0E3Q4F1</accession>
<sequence length="142" mass="16710">MNGVPFSNKGPETNFDKQWAFEIAYFTQHIGTDLRNLGDLLDERDYVESRFLVSEMKQRAEYEKTVQPDFRTSDGLVKARKLFNSFLDECVNFAELLRITTIQEETGCEEVLDKPEQIRNSIERLNLLKEMLTDELCFHGWY</sequence>
<dbReference type="Proteomes" id="UP000033096">
    <property type="component" value="Chromosome"/>
</dbReference>
<reference evidence="1 2" key="1">
    <citation type="submission" date="2014-07" db="EMBL/GenBank/DDBJ databases">
        <title>Methanogenic archaea and the global carbon cycle.</title>
        <authorList>
            <person name="Henriksen J.R."/>
            <person name="Luke J."/>
            <person name="Reinhart S."/>
            <person name="Benedict M.N."/>
            <person name="Youngblut N.D."/>
            <person name="Metcalf M.E."/>
            <person name="Whitaker R.J."/>
            <person name="Metcalf W.W."/>
        </authorList>
    </citation>
    <scope>NUCLEOTIDE SEQUENCE [LARGE SCALE GENOMIC DNA]</scope>
    <source>
        <strain evidence="1 2">Z-761</strain>
    </source>
</reference>
<dbReference type="EMBL" id="CP009520">
    <property type="protein sequence ID" value="AKB43198.1"/>
    <property type="molecule type" value="Genomic_DNA"/>
</dbReference>
<keyword evidence="2" id="KW-1185">Reference proteome</keyword>
<gene>
    <name evidence="1" type="ORF">MSVAZ_0929</name>
</gene>
<evidence type="ECO:0000313" key="1">
    <source>
        <dbReference type="EMBL" id="AKB43198.1"/>
    </source>
</evidence>
<evidence type="ECO:0000313" key="2">
    <source>
        <dbReference type="Proteomes" id="UP000033096"/>
    </source>
</evidence>
<name>A0A0E3Q4F1_9EURY</name>
<dbReference type="KEGG" id="mvc:MSVAZ_0929"/>